<dbReference type="AlphaFoldDB" id="A0A0A7GHS3"/>
<protein>
    <submittedName>
        <fullName evidence="1">Uncharacterized protein</fullName>
    </submittedName>
</protein>
<name>A0A0A7GHS3_GEOAI</name>
<gene>
    <name evidence="1" type="ORF">GACE_1443</name>
</gene>
<organism evidence="1 2">
    <name type="scientific">Geoglobus acetivorans</name>
    <dbReference type="NCBI Taxonomy" id="565033"/>
    <lineage>
        <taxon>Archaea</taxon>
        <taxon>Methanobacteriati</taxon>
        <taxon>Methanobacteriota</taxon>
        <taxon>Archaeoglobi</taxon>
        <taxon>Archaeoglobales</taxon>
        <taxon>Archaeoglobaceae</taxon>
        <taxon>Geoglobus</taxon>
    </lineage>
</organism>
<dbReference type="HOGENOM" id="CLU_2985518_0_0_2"/>
<evidence type="ECO:0000313" key="2">
    <source>
        <dbReference type="Proteomes" id="UP000030624"/>
    </source>
</evidence>
<sequence length="59" mass="6884">MPEVKYPGLNRMAEELSRILNKHPATFRNTILSNVKHLLENIPPEELLPIFEEDEENGR</sequence>
<dbReference type="Proteomes" id="UP000030624">
    <property type="component" value="Chromosome"/>
</dbReference>
<reference evidence="1 2" key="1">
    <citation type="journal article" date="2015" name="Appl. Environ. Microbiol.">
        <title>The Geoglobus acetivorans genome: Fe(III) reduction, acetate utilization, autotrophic growth, and degradation of aromatic compounds in a hyperthermophilic archaeon.</title>
        <authorList>
            <person name="Mardanov A.V."/>
            <person name="Slododkina G.B."/>
            <person name="Slobodkin A.I."/>
            <person name="Beletsky A.V."/>
            <person name="Gavrilov S.N."/>
            <person name="Kublanov I.V."/>
            <person name="Bonch-Osmolovskaya E.A."/>
            <person name="Skryabin K.G."/>
            <person name="Ravin N.V."/>
        </authorList>
    </citation>
    <scope>NUCLEOTIDE SEQUENCE [LARGE SCALE GENOMIC DNA]</scope>
    <source>
        <strain evidence="1 2">SBH6</strain>
    </source>
</reference>
<dbReference type="RefSeq" id="WP_148305948.1">
    <property type="nucleotide sequence ID" value="NZ_CP009552.1"/>
</dbReference>
<evidence type="ECO:0000313" key="1">
    <source>
        <dbReference type="EMBL" id="AIY90481.1"/>
    </source>
</evidence>
<dbReference type="EMBL" id="CP009552">
    <property type="protein sequence ID" value="AIY90481.1"/>
    <property type="molecule type" value="Genomic_DNA"/>
</dbReference>
<proteinExistence type="predicted"/>
<dbReference type="GeneID" id="41521424"/>
<accession>A0A0A7GHS3</accession>
<dbReference type="STRING" id="565033.GACE_1443"/>
<dbReference type="KEGG" id="gac:GACE_1443"/>